<dbReference type="GO" id="GO:0004252">
    <property type="term" value="F:serine-type endopeptidase activity"/>
    <property type="evidence" value="ECO:0007669"/>
    <property type="project" value="InterPro"/>
</dbReference>
<keyword evidence="4" id="KW-0378">Hydrolase</keyword>
<dbReference type="InterPro" id="IPR001907">
    <property type="entry name" value="ClpP"/>
</dbReference>
<dbReference type="InterPro" id="IPR023562">
    <property type="entry name" value="ClpP/TepA"/>
</dbReference>
<evidence type="ECO:0000313" key="10">
    <source>
        <dbReference type="Proteomes" id="UP000199008"/>
    </source>
</evidence>
<dbReference type="Pfam" id="PF00574">
    <property type="entry name" value="CLP_protease"/>
    <property type="match status" value="1"/>
</dbReference>
<dbReference type="RefSeq" id="WP_092986128.1">
    <property type="nucleotide sequence ID" value="NZ_FNFY01000010.1"/>
</dbReference>
<dbReference type="PANTHER" id="PTHR10381">
    <property type="entry name" value="ATP-DEPENDENT CLP PROTEASE PROTEOLYTIC SUBUNIT"/>
    <property type="match status" value="1"/>
</dbReference>
<dbReference type="AlphaFoldDB" id="A0A1G9F1V8"/>
<keyword evidence="8" id="KW-0472">Membrane</keyword>
<keyword evidence="8" id="KW-0812">Transmembrane</keyword>
<keyword evidence="3" id="KW-0645">Protease</keyword>
<dbReference type="STRING" id="576118.SAMN05216216_11086"/>
<dbReference type="SUPFAM" id="SSF52096">
    <property type="entry name" value="ClpP/crotonase"/>
    <property type="match status" value="1"/>
</dbReference>
<dbReference type="GO" id="GO:0006515">
    <property type="term" value="P:protein quality control for misfolded or incompletely synthesized proteins"/>
    <property type="evidence" value="ECO:0007669"/>
    <property type="project" value="TreeGrafter"/>
</dbReference>
<dbReference type="GO" id="GO:0004176">
    <property type="term" value="F:ATP-dependent peptidase activity"/>
    <property type="evidence" value="ECO:0007669"/>
    <property type="project" value="InterPro"/>
</dbReference>
<sequence>MTKNILMMNQKNGKGIIDIYGEVVPESWRFEGEMSATHFKEQLDRLSDVEEITVNLNSPGGSVYEGLTIYNMLKRHKARIVVNVDGLAASIASVIAMAGDVIRMPENSMLMIHNAMTMQMGNADDMRETAELLDKVSGSIMTTYLSKSNKINEATLKALMDAETWLTADEALHYGLVDEVTATRELVACASEKQLNVFNKTPERFMKMVETPEEADEESKETKIDEEIERRFSQLEGRIGAIEQKLEELTETEENEPGDSEPEAKNGFSRFVF</sequence>
<dbReference type="GO" id="GO:0051117">
    <property type="term" value="F:ATPase binding"/>
    <property type="evidence" value="ECO:0007669"/>
    <property type="project" value="TreeGrafter"/>
</dbReference>
<keyword evidence="10" id="KW-1185">Reference proteome</keyword>
<protein>
    <recommendedName>
        <fullName evidence="6">ATP-dependent Clp protease proteolytic subunit</fullName>
    </recommendedName>
</protein>
<keyword evidence="8" id="KW-1133">Transmembrane helix</keyword>
<evidence type="ECO:0000256" key="6">
    <source>
        <dbReference type="RuleBase" id="RU003567"/>
    </source>
</evidence>
<name>A0A1G9F1V8_9BACL</name>
<dbReference type="EMBL" id="FNFY01000010">
    <property type="protein sequence ID" value="SDK82396.1"/>
    <property type="molecule type" value="Genomic_DNA"/>
</dbReference>
<gene>
    <name evidence="9" type="ORF">SAMN05216216_11086</name>
</gene>
<organism evidence="9 10">
    <name type="scientific">Lacicoccus qingdaonensis</name>
    <dbReference type="NCBI Taxonomy" id="576118"/>
    <lineage>
        <taxon>Bacteria</taxon>
        <taxon>Bacillati</taxon>
        <taxon>Bacillota</taxon>
        <taxon>Bacilli</taxon>
        <taxon>Bacillales</taxon>
        <taxon>Salinicoccaceae</taxon>
        <taxon>Lacicoccus</taxon>
    </lineage>
</organism>
<dbReference type="Gene3D" id="3.90.226.10">
    <property type="entry name" value="2-enoyl-CoA Hydratase, Chain A, domain 1"/>
    <property type="match status" value="1"/>
</dbReference>
<proteinExistence type="inferred from homology"/>
<evidence type="ECO:0000256" key="7">
    <source>
        <dbReference type="SAM" id="MobiDB-lite"/>
    </source>
</evidence>
<evidence type="ECO:0000256" key="3">
    <source>
        <dbReference type="ARBA" id="ARBA00022670"/>
    </source>
</evidence>
<feature type="compositionally biased region" description="Acidic residues" evidence="7">
    <location>
        <begin position="249"/>
        <end position="261"/>
    </location>
</feature>
<dbReference type="NCBIfam" id="NF045542">
    <property type="entry name" value="Clp_rel_HeadMat"/>
    <property type="match status" value="1"/>
</dbReference>
<evidence type="ECO:0000256" key="8">
    <source>
        <dbReference type="SAM" id="Phobius"/>
    </source>
</evidence>
<feature type="transmembrane region" description="Helical" evidence="8">
    <location>
        <begin position="80"/>
        <end position="99"/>
    </location>
</feature>
<comment type="similarity">
    <text evidence="1 6">Belongs to the peptidase S14 family.</text>
</comment>
<dbReference type="InterPro" id="IPR029045">
    <property type="entry name" value="ClpP/crotonase-like_dom_sf"/>
</dbReference>
<reference evidence="10" key="1">
    <citation type="submission" date="2016-10" db="EMBL/GenBank/DDBJ databases">
        <authorList>
            <person name="Varghese N."/>
            <person name="Submissions S."/>
        </authorList>
    </citation>
    <scope>NUCLEOTIDE SEQUENCE [LARGE SCALE GENOMIC DNA]</scope>
    <source>
        <strain evidence="10">CGMCC 1.8895</strain>
    </source>
</reference>
<feature type="region of interest" description="Disordered" evidence="7">
    <location>
        <begin position="248"/>
        <end position="273"/>
    </location>
</feature>
<keyword evidence="2" id="KW-0963">Cytoplasm</keyword>
<evidence type="ECO:0000256" key="2">
    <source>
        <dbReference type="ARBA" id="ARBA00022490"/>
    </source>
</evidence>
<dbReference type="PRINTS" id="PR00127">
    <property type="entry name" value="CLPPROTEASEP"/>
</dbReference>
<dbReference type="Proteomes" id="UP000199008">
    <property type="component" value="Unassembled WGS sequence"/>
</dbReference>
<dbReference type="CDD" id="cd07016">
    <property type="entry name" value="S14_ClpP_1"/>
    <property type="match status" value="1"/>
</dbReference>
<dbReference type="OrthoDB" id="9806592at2"/>
<keyword evidence="5" id="KW-0720">Serine protease</keyword>
<evidence type="ECO:0000256" key="4">
    <source>
        <dbReference type="ARBA" id="ARBA00022801"/>
    </source>
</evidence>
<accession>A0A1G9F1V8</accession>
<dbReference type="PANTHER" id="PTHR10381:SF70">
    <property type="entry name" value="ATP-DEPENDENT CLP PROTEASE PROTEOLYTIC SUBUNIT"/>
    <property type="match status" value="1"/>
</dbReference>
<dbReference type="GO" id="GO:0009368">
    <property type="term" value="C:endopeptidase Clp complex"/>
    <property type="evidence" value="ECO:0007669"/>
    <property type="project" value="TreeGrafter"/>
</dbReference>
<evidence type="ECO:0000313" key="9">
    <source>
        <dbReference type="EMBL" id="SDK82396.1"/>
    </source>
</evidence>
<evidence type="ECO:0000256" key="1">
    <source>
        <dbReference type="ARBA" id="ARBA00007039"/>
    </source>
</evidence>
<evidence type="ECO:0000256" key="5">
    <source>
        <dbReference type="ARBA" id="ARBA00022825"/>
    </source>
</evidence>